<organism evidence="2 3">
    <name type="scientific">Pseudomonas segetis</name>
    <dbReference type="NCBI Taxonomy" id="298908"/>
    <lineage>
        <taxon>Bacteria</taxon>
        <taxon>Pseudomonadati</taxon>
        <taxon>Pseudomonadota</taxon>
        <taxon>Gammaproteobacteria</taxon>
        <taxon>Pseudomonadales</taxon>
        <taxon>Pseudomonadaceae</taxon>
        <taxon>Pseudomonas</taxon>
    </lineage>
</organism>
<dbReference type="NCBIfam" id="TIGR02444">
    <property type="entry name" value="TIGR02444 family protein"/>
    <property type="match status" value="1"/>
</dbReference>
<dbReference type="AlphaFoldDB" id="A0A239G1Q3"/>
<dbReference type="Pfam" id="PF09523">
    <property type="entry name" value="DUF2390"/>
    <property type="match status" value="1"/>
</dbReference>
<dbReference type="Proteomes" id="UP000242915">
    <property type="component" value="Unassembled WGS sequence"/>
</dbReference>
<proteinExistence type="predicted"/>
<keyword evidence="1" id="KW-0175">Coiled coil</keyword>
<keyword evidence="3" id="KW-1185">Reference proteome</keyword>
<reference evidence="3" key="1">
    <citation type="submission" date="2017-06" db="EMBL/GenBank/DDBJ databases">
        <authorList>
            <person name="Varghese N."/>
            <person name="Submissions S."/>
        </authorList>
    </citation>
    <scope>NUCLEOTIDE SEQUENCE [LARGE SCALE GENOMIC DNA]</scope>
    <source>
        <strain evidence="3">CIP 108523</strain>
    </source>
</reference>
<evidence type="ECO:0000313" key="3">
    <source>
        <dbReference type="Proteomes" id="UP000242915"/>
    </source>
</evidence>
<evidence type="ECO:0000256" key="1">
    <source>
        <dbReference type="SAM" id="Coils"/>
    </source>
</evidence>
<protein>
    <submittedName>
        <fullName evidence="2">TIGR02444 family protein</fullName>
    </submittedName>
</protein>
<feature type="coiled-coil region" evidence="1">
    <location>
        <begin position="81"/>
        <end position="108"/>
    </location>
</feature>
<gene>
    <name evidence="2" type="ORF">SAMN05216255_2854</name>
</gene>
<name>A0A239G1Q3_9PSED</name>
<accession>A0A239G1Q3</accession>
<sequence length="154" mass="17444">MSSDLWRFAEGFYQRPEVEQACLTLQGLGSDVCLLLCAAWLGRRGVAYNPDHAEKMRLLARPWQHGVVTALRQVRMDWRAAANNDSELALLREQVKRLEVEAERIQLQRLAALMAGWPDGAEETLTAWLQGMAPVLNETGRDALEQLRIAALYR</sequence>
<evidence type="ECO:0000313" key="2">
    <source>
        <dbReference type="EMBL" id="SNS62403.1"/>
    </source>
</evidence>
<dbReference type="InterPro" id="IPR012659">
    <property type="entry name" value="CHP02444"/>
</dbReference>
<dbReference type="EMBL" id="FZOG01000003">
    <property type="protein sequence ID" value="SNS62403.1"/>
    <property type="molecule type" value="Genomic_DNA"/>
</dbReference>
<dbReference type="RefSeq" id="WP_010489322.1">
    <property type="nucleotide sequence ID" value="NZ_FZOG01000003.1"/>
</dbReference>